<proteinExistence type="predicted"/>
<reference evidence="2 3" key="1">
    <citation type="journal article" date="2016" name="PLoS ONE">
        <title>Complete Genome Sequence and Comparative Genomics of a Novel Myxobacterium Myxococcus hansupus.</title>
        <authorList>
            <person name="Sharma G."/>
            <person name="Narwani T."/>
            <person name="Subramanian S."/>
        </authorList>
    </citation>
    <scope>NUCLEOTIDE SEQUENCE [LARGE SCALE GENOMIC DNA]</scope>
    <source>
        <strain evidence="3">mixupus</strain>
    </source>
</reference>
<dbReference type="Pfam" id="PF08818">
    <property type="entry name" value="DUF1801"/>
    <property type="match status" value="1"/>
</dbReference>
<evidence type="ECO:0000259" key="1">
    <source>
        <dbReference type="Pfam" id="PF08818"/>
    </source>
</evidence>
<dbReference type="KEGG" id="mym:A176_003066"/>
<keyword evidence="3" id="KW-1185">Reference proteome</keyword>
<organism evidence="2 3">
    <name type="scientific">Pseudomyxococcus hansupus</name>
    <dbReference type="NCBI Taxonomy" id="1297742"/>
    <lineage>
        <taxon>Bacteria</taxon>
        <taxon>Pseudomonadati</taxon>
        <taxon>Myxococcota</taxon>
        <taxon>Myxococcia</taxon>
        <taxon>Myxococcales</taxon>
        <taxon>Cystobacterineae</taxon>
        <taxon>Myxococcaceae</taxon>
        <taxon>Pseudomyxococcus</taxon>
    </lineage>
</organism>
<protein>
    <recommendedName>
        <fullName evidence="1">YdhG-like domain-containing protein</fullName>
    </recommendedName>
</protein>
<evidence type="ECO:0000313" key="2">
    <source>
        <dbReference type="EMBL" id="AKQ66154.1"/>
    </source>
</evidence>
<dbReference type="AlphaFoldDB" id="A0A0H4WTM3"/>
<accession>A0A0H4WTM3</accession>
<dbReference type="eggNOG" id="ENOG5032S5R">
    <property type="taxonomic scope" value="Bacteria"/>
</dbReference>
<evidence type="ECO:0000313" key="3">
    <source>
        <dbReference type="Proteomes" id="UP000009026"/>
    </source>
</evidence>
<dbReference type="Proteomes" id="UP000009026">
    <property type="component" value="Chromosome"/>
</dbReference>
<dbReference type="EMBL" id="CP012109">
    <property type="protein sequence ID" value="AKQ66154.1"/>
    <property type="molecule type" value="Genomic_DNA"/>
</dbReference>
<gene>
    <name evidence="2" type="ORF">A176_003066</name>
</gene>
<name>A0A0H4WTM3_9BACT</name>
<dbReference type="PATRIC" id="fig|1297742.4.peg.3092"/>
<sequence length="132" mass="13807">MTFLAKVTPAGRRRDAQTLLDLMREVTGLEPRMFGPSILGFGEYAYQYASGHSGIAPAASFSPRKAATVVYLADGLEAHAAALARLGPHSGGTGCLYIKDLSKVDLAVLTGILRASLKTVTAETFGKHGQGG</sequence>
<dbReference type="InterPro" id="IPR014922">
    <property type="entry name" value="YdhG-like"/>
</dbReference>
<feature type="domain" description="YdhG-like" evidence="1">
    <location>
        <begin position="12"/>
        <end position="116"/>
    </location>
</feature>
<dbReference type="STRING" id="1297742.A176_003066"/>